<evidence type="ECO:0000313" key="3">
    <source>
        <dbReference type="Proteomes" id="UP000479000"/>
    </source>
</evidence>
<feature type="compositionally biased region" description="Polar residues" evidence="1">
    <location>
        <begin position="21"/>
        <end position="30"/>
    </location>
</feature>
<dbReference type="InterPro" id="IPR038212">
    <property type="entry name" value="TF_EnY2_sf"/>
</dbReference>
<dbReference type="Gene3D" id="1.10.246.140">
    <property type="match status" value="1"/>
</dbReference>
<feature type="region of interest" description="Disordered" evidence="1">
    <location>
        <begin position="1"/>
        <end position="39"/>
    </location>
</feature>
<proteinExistence type="predicted"/>
<sequence length="173" mass="20372">MISRQFFSHGAAQRHHKKTSKSIPQTQRIQPLQDERDSVHRGVDVERHLRAEVHRSQRTRLAENNELADDFFVRDDLAMTPDRRLQYQIEEERQFNLVPGLREQPRPTCPGIGPRSQTSVGQQIQNAFVRNLLRSRLRECGWVDEVHMMCRQTRRNSDMTLNDLYAEVAKKSR</sequence>
<dbReference type="GO" id="GO:0005643">
    <property type="term" value="C:nuclear pore"/>
    <property type="evidence" value="ECO:0007669"/>
    <property type="project" value="InterPro"/>
</dbReference>
<evidence type="ECO:0000256" key="1">
    <source>
        <dbReference type="SAM" id="MobiDB-lite"/>
    </source>
</evidence>
<organism evidence="2 3">
    <name type="scientific">Nesidiocoris tenuis</name>
    <dbReference type="NCBI Taxonomy" id="355587"/>
    <lineage>
        <taxon>Eukaryota</taxon>
        <taxon>Metazoa</taxon>
        <taxon>Ecdysozoa</taxon>
        <taxon>Arthropoda</taxon>
        <taxon>Hexapoda</taxon>
        <taxon>Insecta</taxon>
        <taxon>Pterygota</taxon>
        <taxon>Neoptera</taxon>
        <taxon>Paraneoptera</taxon>
        <taxon>Hemiptera</taxon>
        <taxon>Heteroptera</taxon>
        <taxon>Panheteroptera</taxon>
        <taxon>Cimicomorpha</taxon>
        <taxon>Miridae</taxon>
        <taxon>Dicyphina</taxon>
        <taxon>Nesidiocoris</taxon>
    </lineage>
</organism>
<accession>A0A6H5HMD6</accession>
<keyword evidence="3" id="KW-1185">Reference proteome</keyword>
<dbReference type="OrthoDB" id="6221744at2759"/>
<feature type="non-terminal residue" evidence="2">
    <location>
        <position position="173"/>
    </location>
</feature>
<dbReference type="EMBL" id="CADCXU010032159">
    <property type="protein sequence ID" value="CAB0017988.1"/>
    <property type="molecule type" value="Genomic_DNA"/>
</dbReference>
<name>A0A6H5HMD6_9HEMI</name>
<dbReference type="GO" id="GO:0006406">
    <property type="term" value="P:mRNA export from nucleus"/>
    <property type="evidence" value="ECO:0007669"/>
    <property type="project" value="InterPro"/>
</dbReference>
<protein>
    <submittedName>
        <fullName evidence="2">Uncharacterized protein</fullName>
    </submittedName>
</protein>
<evidence type="ECO:0000313" key="2">
    <source>
        <dbReference type="EMBL" id="CAB0017988.1"/>
    </source>
</evidence>
<dbReference type="InterPro" id="IPR018783">
    <property type="entry name" value="TF_ENY2"/>
</dbReference>
<reference evidence="2 3" key="1">
    <citation type="submission" date="2020-02" db="EMBL/GenBank/DDBJ databases">
        <authorList>
            <person name="Ferguson B K."/>
        </authorList>
    </citation>
    <scope>NUCLEOTIDE SEQUENCE [LARGE SCALE GENOMIC DNA]</scope>
</reference>
<dbReference type="GO" id="GO:0003713">
    <property type="term" value="F:transcription coactivator activity"/>
    <property type="evidence" value="ECO:0007669"/>
    <property type="project" value="InterPro"/>
</dbReference>
<gene>
    <name evidence="2" type="ORF">NTEN_LOCUS21897</name>
</gene>
<dbReference type="GO" id="GO:0000124">
    <property type="term" value="C:SAGA complex"/>
    <property type="evidence" value="ECO:0007669"/>
    <property type="project" value="InterPro"/>
</dbReference>
<dbReference type="Pfam" id="PF10163">
    <property type="entry name" value="EnY2"/>
    <property type="match status" value="1"/>
</dbReference>
<dbReference type="AlphaFoldDB" id="A0A6H5HMD6"/>
<dbReference type="Proteomes" id="UP000479000">
    <property type="component" value="Unassembled WGS sequence"/>
</dbReference>